<dbReference type="SUPFAM" id="SSF69047">
    <property type="entry name" value="Hypothetical protein YjbJ"/>
    <property type="match status" value="1"/>
</dbReference>
<dbReference type="InterPro" id="IPR008462">
    <property type="entry name" value="CsbD"/>
</dbReference>
<evidence type="ECO:0000313" key="3">
    <source>
        <dbReference type="EMBL" id="RRD31450.1"/>
    </source>
</evidence>
<name>A0A3P1VDD9_FUSNU</name>
<comment type="similarity">
    <text evidence="1">Belongs to the UPF0337 (CsbD) family.</text>
</comment>
<dbReference type="InterPro" id="IPR036629">
    <property type="entry name" value="YjbJ_sf"/>
</dbReference>
<dbReference type="Gene3D" id="1.10.1470.10">
    <property type="entry name" value="YjbJ"/>
    <property type="match status" value="1"/>
</dbReference>
<gene>
    <name evidence="3" type="ORF">EII28_12630</name>
</gene>
<organism evidence="3">
    <name type="scientific">Fusobacterium nucleatum</name>
    <dbReference type="NCBI Taxonomy" id="851"/>
    <lineage>
        <taxon>Bacteria</taxon>
        <taxon>Fusobacteriati</taxon>
        <taxon>Fusobacteriota</taxon>
        <taxon>Fusobacteriia</taxon>
        <taxon>Fusobacteriales</taxon>
        <taxon>Fusobacteriaceae</taxon>
        <taxon>Fusobacterium</taxon>
    </lineage>
</organism>
<evidence type="ECO:0000259" key="2">
    <source>
        <dbReference type="Pfam" id="PF05532"/>
    </source>
</evidence>
<comment type="caution">
    <text evidence="3">The sequence shown here is derived from an EMBL/GenBank/DDBJ whole genome shotgun (WGS) entry which is preliminary data.</text>
</comment>
<feature type="non-terminal residue" evidence="3">
    <location>
        <position position="54"/>
    </location>
</feature>
<accession>A0A3P1VDD9</accession>
<sequence>MSEEKLNATLEQVSGSAKEFAGKVLGDKSLEAEGTVEKAVGKAKELAEDAKGAV</sequence>
<dbReference type="Pfam" id="PF05532">
    <property type="entry name" value="CsbD"/>
    <property type="match status" value="1"/>
</dbReference>
<reference evidence="3" key="1">
    <citation type="submission" date="2018-11" db="EMBL/GenBank/DDBJ databases">
        <title>Genomes From Bacteria Associated with the Canine Oral Cavity: a Test Case for Automated Genome-Based Taxonomic Assignment.</title>
        <authorList>
            <person name="Coil D.A."/>
            <person name="Jospin G."/>
            <person name="Darling A.E."/>
            <person name="Wallis C."/>
            <person name="Davis I.J."/>
            <person name="Harris S."/>
            <person name="Eisen J.A."/>
            <person name="Holcombe L.J."/>
            <person name="O'Flynn C."/>
        </authorList>
    </citation>
    <scope>NUCLEOTIDE SEQUENCE [LARGE SCALE GENOMIC DNA]</scope>
    <source>
        <strain evidence="3">OH5060</strain>
    </source>
</reference>
<dbReference type="AlphaFoldDB" id="A0A3P1VDD9"/>
<evidence type="ECO:0000256" key="1">
    <source>
        <dbReference type="ARBA" id="ARBA00009129"/>
    </source>
</evidence>
<feature type="domain" description="CsbD-like" evidence="2">
    <location>
        <begin position="5"/>
        <end position="54"/>
    </location>
</feature>
<protein>
    <submittedName>
        <fullName evidence="3">CsbD family protein</fullName>
    </submittedName>
</protein>
<dbReference type="EMBL" id="RQZD01000184">
    <property type="protein sequence ID" value="RRD31450.1"/>
    <property type="molecule type" value="Genomic_DNA"/>
</dbReference>
<proteinExistence type="inferred from homology"/>